<comment type="caution">
    <text evidence="2">The sequence shown here is derived from an EMBL/GenBank/DDBJ whole genome shotgun (WGS) entry which is preliminary data.</text>
</comment>
<keyword evidence="3" id="KW-1185">Reference proteome</keyword>
<evidence type="ECO:0000313" key="3">
    <source>
        <dbReference type="Proteomes" id="UP000821837"/>
    </source>
</evidence>
<dbReference type="VEuPathDB" id="VectorBase:RSAN_051882"/>
<proteinExistence type="predicted"/>
<feature type="compositionally biased region" description="Basic residues" evidence="1">
    <location>
        <begin position="242"/>
        <end position="251"/>
    </location>
</feature>
<dbReference type="Proteomes" id="UP000821837">
    <property type="component" value="Chromosome 11"/>
</dbReference>
<feature type="region of interest" description="Disordered" evidence="1">
    <location>
        <begin position="242"/>
        <end position="316"/>
    </location>
</feature>
<feature type="compositionally biased region" description="Polar residues" evidence="1">
    <location>
        <begin position="33"/>
        <end position="55"/>
    </location>
</feature>
<feature type="region of interest" description="Disordered" evidence="1">
    <location>
        <begin position="340"/>
        <end position="395"/>
    </location>
</feature>
<dbReference type="EMBL" id="JABSTV010001247">
    <property type="protein sequence ID" value="KAH7971996.1"/>
    <property type="molecule type" value="Genomic_DNA"/>
</dbReference>
<protein>
    <submittedName>
        <fullName evidence="2">Uncharacterized protein</fullName>
    </submittedName>
</protein>
<name>A0A9D4Q9N1_RHISA</name>
<gene>
    <name evidence="2" type="ORF">HPB52_004759</name>
</gene>
<evidence type="ECO:0000256" key="1">
    <source>
        <dbReference type="SAM" id="MobiDB-lite"/>
    </source>
</evidence>
<accession>A0A9D4Q9N1</accession>
<reference evidence="2" key="2">
    <citation type="submission" date="2021-09" db="EMBL/GenBank/DDBJ databases">
        <authorList>
            <person name="Jia N."/>
            <person name="Wang J."/>
            <person name="Shi W."/>
            <person name="Du L."/>
            <person name="Sun Y."/>
            <person name="Zhan W."/>
            <person name="Jiang J."/>
            <person name="Wang Q."/>
            <person name="Zhang B."/>
            <person name="Ji P."/>
            <person name="Sakyi L.B."/>
            <person name="Cui X."/>
            <person name="Yuan T."/>
            <person name="Jiang B."/>
            <person name="Yang W."/>
            <person name="Lam T.T.-Y."/>
            <person name="Chang Q."/>
            <person name="Ding S."/>
            <person name="Wang X."/>
            <person name="Zhu J."/>
            <person name="Ruan X."/>
            <person name="Zhao L."/>
            <person name="Wei J."/>
            <person name="Que T."/>
            <person name="Du C."/>
            <person name="Cheng J."/>
            <person name="Dai P."/>
            <person name="Han X."/>
            <person name="Huang E."/>
            <person name="Gao Y."/>
            <person name="Liu J."/>
            <person name="Shao H."/>
            <person name="Ye R."/>
            <person name="Li L."/>
            <person name="Wei W."/>
            <person name="Wang X."/>
            <person name="Wang C."/>
            <person name="Huo Q."/>
            <person name="Li W."/>
            <person name="Guo W."/>
            <person name="Chen H."/>
            <person name="Chen S."/>
            <person name="Zhou L."/>
            <person name="Zhou L."/>
            <person name="Ni X."/>
            <person name="Tian J."/>
            <person name="Zhou Y."/>
            <person name="Sheng Y."/>
            <person name="Liu T."/>
            <person name="Pan Y."/>
            <person name="Xia L."/>
            <person name="Li J."/>
            <person name="Zhao F."/>
            <person name="Cao W."/>
        </authorList>
    </citation>
    <scope>NUCLEOTIDE SEQUENCE</scope>
    <source>
        <strain evidence="2">Rsan-2018</strain>
        <tissue evidence="2">Larvae</tissue>
    </source>
</reference>
<evidence type="ECO:0000313" key="2">
    <source>
        <dbReference type="EMBL" id="KAH7971996.1"/>
    </source>
</evidence>
<feature type="compositionally biased region" description="Polar residues" evidence="1">
    <location>
        <begin position="266"/>
        <end position="275"/>
    </location>
</feature>
<sequence length="461" mass="49911">MPGTIVVEGMDINPQELDEAGWTTALGGRRKQPTSTSPHGGQDGTKNTPAGSRTAESPAKSFMKKITAASRLPTLPKDQIKIIVRPKGGLNVSKADIIHLAQALAMAAALTEQQTGEDTVCPNKVSAYIAAPDGTCKGVIRNIDPSLDDGAHKRMIVNPRNPKALEVRRIKNTHVVVILFDADVCASSAEEKNKCHGCGEAKSSESEEGVHQCTPKCEACGGPHITGDRTCRHRYHIPYIVRRRRRRRRQMARQAQMAGGDDANLSYPQGSSATPTTPPDIKGSGGESSTGKKTATAKKTRGEAQSEQVNDPRIQSLEAENQQLRRELAELKEALNSIREQFSHRDEGKLQALGPLAGKPKRKAPYPETVSETDNEDEMVESSEDTATAAAPPARSKGIGRLASIEKTLGRMMAMLSGMETRLTQLERPKVQAISRLTTSTVPKQANPNPDVVRLVPWHLD</sequence>
<feature type="compositionally biased region" description="Acidic residues" evidence="1">
    <location>
        <begin position="371"/>
        <end position="384"/>
    </location>
</feature>
<dbReference type="AlphaFoldDB" id="A0A9D4Q9N1"/>
<organism evidence="2 3">
    <name type="scientific">Rhipicephalus sanguineus</name>
    <name type="common">Brown dog tick</name>
    <name type="synonym">Ixodes sanguineus</name>
    <dbReference type="NCBI Taxonomy" id="34632"/>
    <lineage>
        <taxon>Eukaryota</taxon>
        <taxon>Metazoa</taxon>
        <taxon>Ecdysozoa</taxon>
        <taxon>Arthropoda</taxon>
        <taxon>Chelicerata</taxon>
        <taxon>Arachnida</taxon>
        <taxon>Acari</taxon>
        <taxon>Parasitiformes</taxon>
        <taxon>Ixodida</taxon>
        <taxon>Ixodoidea</taxon>
        <taxon>Ixodidae</taxon>
        <taxon>Rhipicephalinae</taxon>
        <taxon>Rhipicephalus</taxon>
        <taxon>Rhipicephalus</taxon>
    </lineage>
</organism>
<dbReference type="CDD" id="cd14686">
    <property type="entry name" value="bZIP"/>
    <property type="match status" value="1"/>
</dbReference>
<feature type="region of interest" description="Disordered" evidence="1">
    <location>
        <begin position="1"/>
        <end position="61"/>
    </location>
</feature>
<reference evidence="2" key="1">
    <citation type="journal article" date="2020" name="Cell">
        <title>Large-Scale Comparative Analyses of Tick Genomes Elucidate Their Genetic Diversity and Vector Capacities.</title>
        <authorList>
            <consortium name="Tick Genome and Microbiome Consortium (TIGMIC)"/>
            <person name="Jia N."/>
            <person name="Wang J."/>
            <person name="Shi W."/>
            <person name="Du L."/>
            <person name="Sun Y."/>
            <person name="Zhan W."/>
            <person name="Jiang J.F."/>
            <person name="Wang Q."/>
            <person name="Zhang B."/>
            <person name="Ji P."/>
            <person name="Bell-Sakyi L."/>
            <person name="Cui X.M."/>
            <person name="Yuan T.T."/>
            <person name="Jiang B.G."/>
            <person name="Yang W.F."/>
            <person name="Lam T.T."/>
            <person name="Chang Q.C."/>
            <person name="Ding S.J."/>
            <person name="Wang X.J."/>
            <person name="Zhu J.G."/>
            <person name="Ruan X.D."/>
            <person name="Zhao L."/>
            <person name="Wei J.T."/>
            <person name="Ye R.Z."/>
            <person name="Que T.C."/>
            <person name="Du C.H."/>
            <person name="Zhou Y.H."/>
            <person name="Cheng J.X."/>
            <person name="Dai P.F."/>
            <person name="Guo W.B."/>
            <person name="Han X.H."/>
            <person name="Huang E.J."/>
            <person name="Li L.F."/>
            <person name="Wei W."/>
            <person name="Gao Y.C."/>
            <person name="Liu J.Z."/>
            <person name="Shao H.Z."/>
            <person name="Wang X."/>
            <person name="Wang C.C."/>
            <person name="Yang T.C."/>
            <person name="Huo Q.B."/>
            <person name="Li W."/>
            <person name="Chen H.Y."/>
            <person name="Chen S.E."/>
            <person name="Zhou L.G."/>
            <person name="Ni X.B."/>
            <person name="Tian J.H."/>
            <person name="Sheng Y."/>
            <person name="Liu T."/>
            <person name="Pan Y.S."/>
            <person name="Xia L.Y."/>
            <person name="Li J."/>
            <person name="Zhao F."/>
            <person name="Cao W.C."/>
        </authorList>
    </citation>
    <scope>NUCLEOTIDE SEQUENCE</scope>
    <source>
        <strain evidence="2">Rsan-2018</strain>
    </source>
</reference>